<keyword evidence="1" id="KW-0614">Plasmid</keyword>
<gene>
    <name evidence="1" type="ORF">AZOBR_p130107</name>
</gene>
<reference evidence="1 2" key="1">
    <citation type="journal article" date="2011" name="PLoS Genet.">
        <title>Azospirillum genomes reveal transition of bacteria from aquatic to terrestrial environments.</title>
        <authorList>
            <person name="Wisniewski-Dye F."/>
            <person name="Borziak K."/>
            <person name="Khalsa-Moyers G."/>
            <person name="Alexandre G."/>
            <person name="Sukharnikov L.O."/>
            <person name="Wuichet K."/>
            <person name="Hurst G.B."/>
            <person name="McDonald W.H."/>
            <person name="Robertson J.S."/>
            <person name="Barbe V."/>
            <person name="Calteau A."/>
            <person name="Rouy Z."/>
            <person name="Mangenot S."/>
            <person name="Prigent-Combaret C."/>
            <person name="Normand P."/>
            <person name="Boyer M."/>
            <person name="Siguier P."/>
            <person name="Dessaux Y."/>
            <person name="Elmerich C."/>
            <person name="Condemine G."/>
            <person name="Krishnen G."/>
            <person name="Kennedy I."/>
            <person name="Paterson A.H."/>
            <person name="Gonzalez V."/>
            <person name="Mavingui P."/>
            <person name="Zhulin I.B."/>
        </authorList>
    </citation>
    <scope>NUCLEOTIDE SEQUENCE [LARGE SCALE GENOMIC DNA]</scope>
    <source>
        <strain evidence="1 2">Sp245</strain>
    </source>
</reference>
<proteinExistence type="predicted"/>
<sequence>MNTEGRQEPQSFWRLFFYAQPWPGKVRWRRLERPRESDAIANLGGLFQHKNIVFYASKNLLS</sequence>
<evidence type="ECO:0000313" key="2">
    <source>
        <dbReference type="Proteomes" id="UP000007319"/>
    </source>
</evidence>
<organism evidence="1 2">
    <name type="scientific">Azospirillum baldaniorum</name>
    <dbReference type="NCBI Taxonomy" id="1064539"/>
    <lineage>
        <taxon>Bacteria</taxon>
        <taxon>Pseudomonadati</taxon>
        <taxon>Pseudomonadota</taxon>
        <taxon>Alphaproteobacteria</taxon>
        <taxon>Rhodospirillales</taxon>
        <taxon>Azospirillaceae</taxon>
        <taxon>Azospirillum</taxon>
    </lineage>
</organism>
<protein>
    <submittedName>
        <fullName evidence="1">Uncharacterized protein</fullName>
    </submittedName>
</protein>
<evidence type="ECO:0000313" key="1">
    <source>
        <dbReference type="EMBL" id="CCC99919.1"/>
    </source>
</evidence>
<name>A0A9P1JU92_9PROT</name>
<accession>A0A9P1JU92</accession>
<dbReference type="KEGG" id="abs:AZOBR_p130107"/>
<dbReference type="EMBL" id="HE577328">
    <property type="protein sequence ID" value="CCC99919.1"/>
    <property type="molecule type" value="Genomic_DNA"/>
</dbReference>
<dbReference type="Proteomes" id="UP000007319">
    <property type="component" value="Plasmid AZOBR_p1"/>
</dbReference>
<dbReference type="AlphaFoldDB" id="A0A9P1JU92"/>
<keyword evidence="2" id="KW-1185">Reference proteome</keyword>
<geneLocation type="plasmid" evidence="1 2">
    <name>AZOBR_p1</name>
</geneLocation>